<dbReference type="FunCoup" id="F2UFC9">
    <property type="interactions" value="1803"/>
</dbReference>
<comment type="subcellular location">
    <subcellularLocation>
        <location evidence="1">Cytoplasm</location>
    </subcellularLocation>
</comment>
<feature type="compositionally biased region" description="Acidic residues" evidence="3">
    <location>
        <begin position="821"/>
        <end position="849"/>
    </location>
</feature>
<dbReference type="InterPro" id="IPR011989">
    <property type="entry name" value="ARM-like"/>
</dbReference>
<dbReference type="Gene3D" id="1.25.10.10">
    <property type="entry name" value="Leucine-rich Repeat Variant"/>
    <property type="match status" value="2"/>
</dbReference>
<dbReference type="eggNOG" id="KOG4151">
    <property type="taxonomic scope" value="Eukaryota"/>
</dbReference>
<dbReference type="AlphaFoldDB" id="F2UFC9"/>
<protein>
    <recommendedName>
        <fullName evidence="4">UNC-45/Cro1/She4 central domain-containing protein</fullName>
    </recommendedName>
</protein>
<gene>
    <name evidence="5" type="ORF">PTSG_06979</name>
</gene>
<dbReference type="GO" id="GO:0051879">
    <property type="term" value="F:Hsp90 protein binding"/>
    <property type="evidence" value="ECO:0007669"/>
    <property type="project" value="TreeGrafter"/>
</dbReference>
<sequence>MASAADLKTKGNEYFKKGEYKDALAQYRLALQAADVTSDIKLAALKNSAACNLKLASMVTRLLHANAADQFSAILLSGNIRAIKALVRIFAKGIEAVSESADVTAAMSETTTALLTHVIAIIKNRKVGLDGRAAAVNAIMTNAKRADIAKRFMTLGGVRALLILAALSPSPLQHAQAAAAAAEGKKQVTKGDKKEGDKGKDDTAGAGDANDGALGLRGAISVTLQRIHDATKAKGLPDEQFVADCLNQVKFVDDPQANLPATNVLITIMAAVVDVGNQILEHEDVFAHLMKMAQSSDMEVQCAAAEAIAHAASDKKRARGIMMEGFPILKTLYAKELPDVIRVRALCGLCKMASVGSGAKNLRSMSEHSMINLAKKLRPFLLESSHDDDVRKWASEGLAYLSLDADVKELISNDDAVLKAVHRVCVGQDTTIQFSLANMLVNLTNSFDKPEASEEQEQLKKLGKFAGENIPEPHEKDADEFVQKRVDRLVEHGFVTALVQLSKTQSEGTREQVARVLLALTEKQQHRGTVVAQGGARVLLELARENTDKGMIKAAHALAKIAITTDPTIAFPGQRVAELVKPLVKLSRERNGLMMFEAAMAMTNLASINDDLRNKLLRDKAVARLEDMMFDEDPLIRRAATEGLCNCFYSEKIFDQFAKKDGASFERLKLWILFAGVEQDDFDLPTCRAASGGLAILSSSPDVCQRIVDEKQGMQVLKELMVCGEAELQHRGLHIARNMVATSKEIAQHFTEQEMLVIITALEVTSTNVTIKQYTLNILEQLAKYGLVESVEAVRKSAVGAAAEIQAMRQRWQEEAKARQEEEEEEEELSDADDDGDDKEEEEVEEIEADTTKKMEKTKKKGDKKADDVEEAPQYVAPARPDDDTGPKVEILEE</sequence>
<proteinExistence type="predicted"/>
<dbReference type="OMA" id="LDQKHED"/>
<evidence type="ECO:0000256" key="1">
    <source>
        <dbReference type="ARBA" id="ARBA00004496"/>
    </source>
</evidence>
<evidence type="ECO:0000313" key="6">
    <source>
        <dbReference type="Proteomes" id="UP000007799"/>
    </source>
</evidence>
<dbReference type="STRING" id="946362.F2UFC9"/>
<dbReference type="EMBL" id="GL832971">
    <property type="protein sequence ID" value="EGD75329.1"/>
    <property type="molecule type" value="Genomic_DNA"/>
</dbReference>
<dbReference type="Pfam" id="PF11701">
    <property type="entry name" value="UNC45-central"/>
    <property type="match status" value="1"/>
</dbReference>
<dbReference type="OrthoDB" id="199930at2759"/>
<evidence type="ECO:0000256" key="3">
    <source>
        <dbReference type="SAM" id="MobiDB-lite"/>
    </source>
</evidence>
<keyword evidence="6" id="KW-1185">Reference proteome</keyword>
<dbReference type="GeneID" id="16072944"/>
<accession>F2UFC9</accession>
<dbReference type="PANTHER" id="PTHR45994:SF1">
    <property type="entry name" value="FI21225P1"/>
    <property type="match status" value="1"/>
</dbReference>
<feature type="compositionally biased region" description="Basic and acidic residues" evidence="3">
    <location>
        <begin position="880"/>
        <end position="894"/>
    </location>
</feature>
<evidence type="ECO:0000313" key="5">
    <source>
        <dbReference type="EMBL" id="EGD75329.1"/>
    </source>
</evidence>
<dbReference type="PANTHER" id="PTHR45994">
    <property type="entry name" value="FI21225P1"/>
    <property type="match status" value="1"/>
</dbReference>
<reference evidence="5" key="1">
    <citation type="submission" date="2009-08" db="EMBL/GenBank/DDBJ databases">
        <title>Annotation of Salpingoeca rosetta.</title>
        <authorList>
            <consortium name="The Broad Institute Genome Sequencing Platform"/>
            <person name="Russ C."/>
            <person name="Cuomo C."/>
            <person name="Burger G."/>
            <person name="Gray M.W."/>
            <person name="Holland P.W.H."/>
            <person name="King N."/>
            <person name="Lang F.B.F."/>
            <person name="Roger A.J."/>
            <person name="Ruiz-Trillo I."/>
            <person name="Young S.K."/>
            <person name="Zeng Q."/>
            <person name="Gargeya S."/>
            <person name="Alvarado L."/>
            <person name="Berlin A."/>
            <person name="Chapman S.B."/>
            <person name="Chen Z."/>
            <person name="Freedman E."/>
            <person name="Gellesch M."/>
            <person name="Goldberg J."/>
            <person name="Griggs A."/>
            <person name="Gujja S."/>
            <person name="Heilman E."/>
            <person name="Heiman D."/>
            <person name="Howarth C."/>
            <person name="Mehta T."/>
            <person name="Neiman D."/>
            <person name="Pearson M."/>
            <person name="Roberts A."/>
            <person name="Saif S."/>
            <person name="Shea T."/>
            <person name="Shenoy N."/>
            <person name="Sisk P."/>
            <person name="Stolte C."/>
            <person name="Sykes S."/>
            <person name="White J."/>
            <person name="Yandava C."/>
            <person name="Haas B."/>
            <person name="Nusbaum C."/>
            <person name="Birren B."/>
        </authorList>
    </citation>
    <scope>NUCLEOTIDE SEQUENCE [LARGE SCALE GENOMIC DNA]</scope>
    <source>
        <strain evidence="5">ATCC 50818</strain>
    </source>
</reference>
<feature type="domain" description="UNC-45/Cro1/She4 central" evidence="4">
    <location>
        <begin position="217"/>
        <end position="352"/>
    </location>
</feature>
<evidence type="ECO:0000256" key="2">
    <source>
        <dbReference type="ARBA" id="ARBA00022490"/>
    </source>
</evidence>
<dbReference type="SUPFAM" id="SSF48371">
    <property type="entry name" value="ARM repeat"/>
    <property type="match status" value="2"/>
</dbReference>
<dbReference type="KEGG" id="sre:PTSG_06979"/>
<feature type="compositionally biased region" description="Basic and acidic residues" evidence="3">
    <location>
        <begin position="183"/>
        <end position="203"/>
    </location>
</feature>
<name>F2UFC9_SALR5</name>
<dbReference type="GO" id="GO:0005737">
    <property type="term" value="C:cytoplasm"/>
    <property type="evidence" value="ECO:0007669"/>
    <property type="project" value="UniProtKB-SubCell"/>
</dbReference>
<dbReference type="InParanoid" id="F2UFC9"/>
<dbReference type="RefSeq" id="XP_004992382.1">
    <property type="nucleotide sequence ID" value="XM_004992325.1"/>
</dbReference>
<organism evidence="6">
    <name type="scientific">Salpingoeca rosetta (strain ATCC 50818 / BSB-021)</name>
    <dbReference type="NCBI Taxonomy" id="946362"/>
    <lineage>
        <taxon>Eukaryota</taxon>
        <taxon>Choanoflagellata</taxon>
        <taxon>Craspedida</taxon>
        <taxon>Salpingoecidae</taxon>
        <taxon>Salpingoeca</taxon>
    </lineage>
</organism>
<evidence type="ECO:0000259" key="4">
    <source>
        <dbReference type="Pfam" id="PF11701"/>
    </source>
</evidence>
<feature type="region of interest" description="Disordered" evidence="3">
    <location>
        <begin position="813"/>
        <end position="894"/>
    </location>
</feature>
<dbReference type="InterPro" id="IPR024660">
    <property type="entry name" value="UCS_central_dom"/>
</dbReference>
<dbReference type="InterPro" id="IPR016024">
    <property type="entry name" value="ARM-type_fold"/>
</dbReference>
<dbReference type="Proteomes" id="UP000007799">
    <property type="component" value="Unassembled WGS sequence"/>
</dbReference>
<keyword evidence="2" id="KW-0963">Cytoplasm</keyword>
<feature type="region of interest" description="Disordered" evidence="3">
    <location>
        <begin position="183"/>
        <end position="209"/>
    </location>
</feature>